<reference evidence="2" key="1">
    <citation type="submission" date="2019-03" db="EMBL/GenBank/DDBJ databases">
        <title>WGS assembly of Setaria viridis.</title>
        <authorList>
            <person name="Huang P."/>
            <person name="Jenkins J."/>
            <person name="Grimwood J."/>
            <person name="Barry K."/>
            <person name="Healey A."/>
            <person name="Mamidi S."/>
            <person name="Sreedasyam A."/>
            <person name="Shu S."/>
            <person name="Feldman M."/>
            <person name="Wu J."/>
            <person name="Yu Y."/>
            <person name="Chen C."/>
            <person name="Johnson J."/>
            <person name="Rokhsar D."/>
            <person name="Baxter I."/>
            <person name="Schmutz J."/>
            <person name="Brutnell T."/>
            <person name="Kellogg E."/>
        </authorList>
    </citation>
    <scope>NUCLEOTIDE SEQUENCE [LARGE SCALE GENOMIC DNA]</scope>
</reference>
<evidence type="ECO:0000256" key="1">
    <source>
        <dbReference type="SAM" id="SignalP"/>
    </source>
</evidence>
<keyword evidence="3" id="KW-1185">Reference proteome</keyword>
<evidence type="ECO:0000313" key="3">
    <source>
        <dbReference type="Proteomes" id="UP000298652"/>
    </source>
</evidence>
<evidence type="ECO:0000313" key="2">
    <source>
        <dbReference type="EMBL" id="TKW35883.1"/>
    </source>
</evidence>
<sequence length="54" mass="6219">MGVIVLLTIHSFMLLLFSMHFMSICTHSIISNVCSHFIHFRERLAGERDRGARS</sequence>
<gene>
    <name evidence="2" type="ORF">SEVIR_2G404650v2</name>
</gene>
<dbReference type="Proteomes" id="UP000298652">
    <property type="component" value="Chromosome 2"/>
</dbReference>
<organism evidence="2 3">
    <name type="scientific">Setaria viridis</name>
    <name type="common">Green bristlegrass</name>
    <name type="synonym">Setaria italica subsp. viridis</name>
    <dbReference type="NCBI Taxonomy" id="4556"/>
    <lineage>
        <taxon>Eukaryota</taxon>
        <taxon>Viridiplantae</taxon>
        <taxon>Streptophyta</taxon>
        <taxon>Embryophyta</taxon>
        <taxon>Tracheophyta</taxon>
        <taxon>Spermatophyta</taxon>
        <taxon>Magnoliopsida</taxon>
        <taxon>Liliopsida</taxon>
        <taxon>Poales</taxon>
        <taxon>Poaceae</taxon>
        <taxon>PACMAD clade</taxon>
        <taxon>Panicoideae</taxon>
        <taxon>Panicodae</taxon>
        <taxon>Paniceae</taxon>
        <taxon>Cenchrinae</taxon>
        <taxon>Setaria</taxon>
    </lineage>
</organism>
<proteinExistence type="predicted"/>
<dbReference type="Gramene" id="TKW35883">
    <property type="protein sequence ID" value="TKW35883"/>
    <property type="gene ID" value="SEVIR_2G404650v2"/>
</dbReference>
<dbReference type="EMBL" id="CM016553">
    <property type="protein sequence ID" value="TKW35883.1"/>
    <property type="molecule type" value="Genomic_DNA"/>
</dbReference>
<name>A0A4U6W3G1_SETVI</name>
<accession>A0A4U6W3G1</accession>
<protein>
    <submittedName>
        <fullName evidence="2">Uncharacterized protein</fullName>
    </submittedName>
</protein>
<keyword evidence="1" id="KW-0732">Signal</keyword>
<dbReference type="AlphaFoldDB" id="A0A4U6W3G1"/>
<feature type="chain" id="PRO_5020686244" evidence="1">
    <location>
        <begin position="29"/>
        <end position="54"/>
    </location>
</feature>
<feature type="signal peptide" evidence="1">
    <location>
        <begin position="1"/>
        <end position="28"/>
    </location>
</feature>